<dbReference type="Gene3D" id="2.60.40.10">
    <property type="entry name" value="Immunoglobulins"/>
    <property type="match status" value="3"/>
</dbReference>
<dbReference type="CDD" id="cd00063">
    <property type="entry name" value="FN3"/>
    <property type="match status" value="3"/>
</dbReference>
<dbReference type="Proteomes" id="UP001207930">
    <property type="component" value="Unassembled WGS sequence"/>
</dbReference>
<evidence type="ECO:0000259" key="3">
    <source>
        <dbReference type="PROSITE" id="PS50853"/>
    </source>
</evidence>
<evidence type="ECO:0000313" key="5">
    <source>
        <dbReference type="Proteomes" id="UP001207930"/>
    </source>
</evidence>
<name>A0ABT3FRX0_9BACT</name>
<comment type="caution">
    <text evidence="4">The sequence shown here is derived from an EMBL/GenBank/DDBJ whole genome shotgun (WGS) entry which is preliminary data.</text>
</comment>
<dbReference type="PANTHER" id="PTHR13817:SF73">
    <property type="entry name" value="FIBRONECTIN TYPE-III DOMAIN-CONTAINING PROTEIN"/>
    <property type="match status" value="1"/>
</dbReference>
<accession>A0ABT3FRX0</accession>
<dbReference type="SUPFAM" id="SSF49265">
    <property type="entry name" value="Fibronectin type III"/>
    <property type="match status" value="2"/>
</dbReference>
<proteinExistence type="predicted"/>
<keyword evidence="5" id="KW-1185">Reference proteome</keyword>
<dbReference type="PANTHER" id="PTHR13817">
    <property type="entry name" value="TITIN"/>
    <property type="match status" value="1"/>
</dbReference>
<feature type="signal peptide" evidence="2">
    <location>
        <begin position="1"/>
        <end position="16"/>
    </location>
</feature>
<feature type="chain" id="PRO_5047057103" evidence="2">
    <location>
        <begin position="17"/>
        <end position="1430"/>
    </location>
</feature>
<protein>
    <submittedName>
        <fullName evidence="4">Fibronectin type III domain-containing protein</fullName>
    </submittedName>
</protein>
<feature type="domain" description="Fibronectin type-III" evidence="3">
    <location>
        <begin position="259"/>
        <end position="365"/>
    </location>
</feature>
<evidence type="ECO:0000256" key="2">
    <source>
        <dbReference type="SAM" id="SignalP"/>
    </source>
</evidence>
<dbReference type="RefSeq" id="WP_264502004.1">
    <property type="nucleotide sequence ID" value="NZ_JAPDDS010000008.1"/>
</dbReference>
<dbReference type="InterPro" id="IPR013783">
    <property type="entry name" value="Ig-like_fold"/>
</dbReference>
<feature type="domain" description="Fibronectin type-III" evidence="3">
    <location>
        <begin position="721"/>
        <end position="829"/>
    </location>
</feature>
<keyword evidence="1" id="KW-0677">Repeat</keyword>
<evidence type="ECO:0000313" key="4">
    <source>
        <dbReference type="EMBL" id="MCW1886049.1"/>
    </source>
</evidence>
<dbReference type="EMBL" id="JAPDDS010000008">
    <property type="protein sequence ID" value="MCW1886049.1"/>
    <property type="molecule type" value="Genomic_DNA"/>
</dbReference>
<dbReference type="InterPro" id="IPR036116">
    <property type="entry name" value="FN3_sf"/>
</dbReference>
<dbReference type="InterPro" id="IPR003961">
    <property type="entry name" value="FN3_dom"/>
</dbReference>
<dbReference type="SMART" id="SM00060">
    <property type="entry name" value="FN3"/>
    <property type="match status" value="3"/>
</dbReference>
<dbReference type="Pfam" id="PF00041">
    <property type="entry name" value="fn3"/>
    <property type="match status" value="1"/>
</dbReference>
<organism evidence="4 5">
    <name type="scientific">Luteolibacter flavescens</name>
    <dbReference type="NCBI Taxonomy" id="1859460"/>
    <lineage>
        <taxon>Bacteria</taxon>
        <taxon>Pseudomonadati</taxon>
        <taxon>Verrucomicrobiota</taxon>
        <taxon>Verrucomicrobiia</taxon>
        <taxon>Verrucomicrobiales</taxon>
        <taxon>Verrucomicrobiaceae</taxon>
        <taxon>Luteolibacter</taxon>
    </lineage>
</organism>
<gene>
    <name evidence="4" type="ORF">OKA04_15025</name>
</gene>
<sequence>MKRLILALSTLAASHAATVPFESEPDLAAYTVTNLNGALTRENGIGAGNPVTGGLRYQGNSGGNDRGAVARKLVPVAQADGVWTSSILLSPREIDSSTSDKAEVRMGFAATDTTNASKPWEYFHKNNDSISLTLKAEHKPSDSKTRQIECEITNRVTSEANSMKLAVNNSAHFDDWLRLTLKMVRSGGNDFSVSYTLESLGADGTAAPVAILSSTPVTLANAPLATAASVYEGFAVKTEKSKTTSVFFDDHETVFSAVAPQSPVAAAATAVAAQGFTAGWQAPAAGVYPASYVLEVTTAANNFAPGSFLAADGTPGQAAGIPVSGLSQAITGLSPQTAYVYRVRSVNVVGQSDPSAVTNVQTLSLTQNSPPTLDAIGNVGPFSLSQSTVVIPLTGISAGGETDQTVTVSATSSNPAIATASVSHTSPADTGSLTLTMGDTEGTATITVTANDGQAADHTTTRTFTVTLRNPPAVLGFESAADLDDLAVTTNANLVHTWQAGAGAGDPASGGIVVSSSSTSGDHGFVGWRKQGHPLAGSSLLRTSILFNPSQVDDATSDEAKLELRVGFIPTLTLNASKPHEFLHKSNQAISVVIKAEHKPSDASKSRKIEAEIGNADGSGDETKAGKLTLLNSASMNNWLRVSLTLVPAGGSTFLASYQLEDLGEHGTSTPVVIMESGPFSFTNAAMGSAADLYAAYAGKLDKQLTYLRLDDHRSVAQTDPPSAPQAAAATQVTASSFQANWQPAGEVYPAGWIVEVVPDGASFTAGNFISATGSTGQAAGIILTESTARTLRISGLAAGTGYRYRVIGTNPNGSSDASGEIAVTTLAAGMNARPTLAAIANPAPIAINGAQQTVALSGITSGGEEGQTLSVTATSSNPGLIPNPVASYTSPATTGSLAFTPVPGVVGNAVITVTVSDGASNNATYQRTFTVIVVDPDPVIDFDDPADLNAIAITTSNATLTHAPAGGTSSSGGLAFVGSTSNDRVAFAVRPTAFDAASASYLMTSIDFNAAEVLNVTSGKDKGEIRLGFLGNATPNANNPKDTMNKTHPSLGVKFSIEEDTTSSDKRRKVEAEVFSWNGSTENKGEKLSLNNVAQAGNWFRITLLAVRSGASQFAVSYTVDDMGVDGAGFVSRLIESTPMTIAAASLAADSSVFSAFTVMDEKGSTSTIKLDRFASVVSTTAPEAPATLTATDITEEGFTVNWSAPLTGAFAEGYIVEIVDANAAFLPGNFYGEDGKNDHDEGILVTNPFAEDLPVYVLDNMTSYRVRVRSYGEAPAYEESMALNSTRVTTTFGPGLEYAAWREQAFGANASDPLIAGPDADPDHDGMSNLLEYALGFDPNASDAHLMPKANINGPYLSITYKRRHNVTGVIYQAAATGDLADWHPEQTVEKSVSAPDADGMETVVVEDLYPKGNFPKRFLRVSVNLAD</sequence>
<dbReference type="PROSITE" id="PS50853">
    <property type="entry name" value="FN3"/>
    <property type="match status" value="2"/>
</dbReference>
<dbReference type="InterPro" id="IPR050964">
    <property type="entry name" value="Striated_Muscle_Regulatory"/>
</dbReference>
<reference evidence="4 5" key="1">
    <citation type="submission" date="2022-10" db="EMBL/GenBank/DDBJ databases">
        <title>Luteolibacter flavescens strain MCCC 1K03193, whole genome shotgun sequencing project.</title>
        <authorList>
            <person name="Zhao G."/>
            <person name="Shen L."/>
        </authorList>
    </citation>
    <scope>NUCLEOTIDE SEQUENCE [LARGE SCALE GENOMIC DNA]</scope>
    <source>
        <strain evidence="4 5">MCCC 1K03193</strain>
    </source>
</reference>
<keyword evidence="2" id="KW-0732">Signal</keyword>
<evidence type="ECO:0000256" key="1">
    <source>
        <dbReference type="ARBA" id="ARBA00022737"/>
    </source>
</evidence>